<reference evidence="1 2" key="1">
    <citation type="journal article" date="2019" name="Nat. Commun.">
        <title>A new type of DNA phosphorothioation-based antiviral system in archaea.</title>
        <authorList>
            <person name="Xiong L."/>
            <person name="Liu S."/>
            <person name="Chen S."/>
            <person name="Xiao Y."/>
            <person name="Zhu B."/>
            <person name="Gao Y."/>
            <person name="Zhang Y."/>
            <person name="Chen B."/>
            <person name="Luo J."/>
            <person name="Deng Z."/>
            <person name="Chen X."/>
            <person name="Wang L."/>
            <person name="Chen S."/>
        </authorList>
    </citation>
    <scope>NUCLEOTIDE SEQUENCE [LARGE SCALE GENOMIC DNA]</scope>
    <source>
        <strain evidence="1 2">CBA1105</strain>
    </source>
</reference>
<accession>A0A4D6H817</accession>
<evidence type="ECO:0000313" key="1">
    <source>
        <dbReference type="EMBL" id="QCC49973.1"/>
    </source>
</evidence>
<dbReference type="KEGG" id="hsn:DV733_01475"/>
<proteinExistence type="predicted"/>
<dbReference type="EMBL" id="CP031310">
    <property type="protein sequence ID" value="QCC49973.1"/>
    <property type="molecule type" value="Genomic_DNA"/>
</dbReference>
<organism evidence="1 2">
    <name type="scientific">Halapricum salinum</name>
    <dbReference type="NCBI Taxonomy" id="1457250"/>
    <lineage>
        <taxon>Archaea</taxon>
        <taxon>Methanobacteriati</taxon>
        <taxon>Methanobacteriota</taxon>
        <taxon>Stenosarchaea group</taxon>
        <taxon>Halobacteria</taxon>
        <taxon>Halobacteriales</taxon>
        <taxon>Haloarculaceae</taxon>
        <taxon>Halapricum</taxon>
    </lineage>
</organism>
<sequence length="180" mass="19034">MKRRSLLAGVGALAGAGTFTFGTGAFTSVSAERSVSVAVARDYRAFLRLEPNVDEGISDVRTGRSSTGGRVVKFDIPGDDDGENPDADGVAPNSVYEFHDLLKISNHGTQPITVWSAYDGGDFKELALVTDAGRLSESPPTLEVGENINVGLYIDTHGTDTGKYDETLTVVAERVGGNHD</sequence>
<dbReference type="STRING" id="1457250.GCA_000755225_02590"/>
<dbReference type="OrthoDB" id="241473at2157"/>
<keyword evidence="2" id="KW-1185">Reference proteome</keyword>
<dbReference type="Proteomes" id="UP000296706">
    <property type="component" value="Chromosome"/>
</dbReference>
<gene>
    <name evidence="1" type="ORF">DV733_01475</name>
</gene>
<name>A0A4D6H817_9EURY</name>
<dbReference type="AlphaFoldDB" id="A0A4D6H817"/>
<dbReference type="GeneID" id="39846497"/>
<evidence type="ECO:0000313" key="2">
    <source>
        <dbReference type="Proteomes" id="UP000296706"/>
    </source>
</evidence>
<protein>
    <submittedName>
        <fullName evidence="1">DUF1102 domain-containing protein</fullName>
    </submittedName>
</protein>
<dbReference type="RefSeq" id="WP_136342260.1">
    <property type="nucleotide sequence ID" value="NZ_CP031310.1"/>
</dbReference>